<comment type="caution">
    <text evidence="2">The sequence shown here is derived from an EMBL/GenBank/DDBJ whole genome shotgun (WGS) entry which is preliminary data.</text>
</comment>
<gene>
    <name evidence="2" type="ORF">C8A01DRAFT_11992</name>
</gene>
<sequence>MSREGFITLHEAQPQQLPRATGTTRPPVPPPPPGYRALQQQQQQYAPAQANTHVKIADLREERPLTAEEAREASSEYFVIRITPADKDGYASDGTKRRCPWERALQVEEPGTTNQEVARTVRLLNRTTIPVARKKEDLTEQQKRQVEYALVGLQKKFDNEWFQTTLVQLEDRVEEKPKERGSKEKEREQRERERERERRKERRRKEYGGLFGVTRVPSKPHSKSKQRPKAVVAERVSITAYFKLAPRPGVHPSAILQTSYAQRNAQLRSMQQAYPQPVGQPGGGHYAPPPVQNIPPPGAGETRGPNPAHHVQTYAHSPRTAIIQPAPQRRPHAAVRRASPRRHSPHHRRLSPRIIHNGARSPISTDESVYSETFSVVNDDDTDCTPPSSPSYVSSRDSFDRLRQKGQYRESPVHYGIPPNSGAGQGAVHIQPHRPNERRESFREHRHSISAPNQGPFPQQTSAQAPGPAFFPPRPGNLNMPGAVPPMPPSPPAAVQVPVGPRAGPV</sequence>
<dbReference type="EMBL" id="MU854317">
    <property type="protein sequence ID" value="KAK4044600.1"/>
    <property type="molecule type" value="Genomic_DNA"/>
</dbReference>
<accession>A0AAN6SW98</accession>
<feature type="non-terminal residue" evidence="2">
    <location>
        <position position="506"/>
    </location>
</feature>
<name>A0AAN6SW98_9PEZI</name>
<feature type="compositionally biased region" description="Low complexity" evidence="1">
    <location>
        <begin position="493"/>
        <end position="506"/>
    </location>
</feature>
<dbReference type="Proteomes" id="UP001303115">
    <property type="component" value="Unassembled WGS sequence"/>
</dbReference>
<keyword evidence="3" id="KW-1185">Reference proteome</keyword>
<feature type="compositionally biased region" description="Low complexity" evidence="1">
    <location>
        <begin position="37"/>
        <end position="50"/>
    </location>
</feature>
<feature type="compositionally biased region" description="Basic residues" evidence="1">
    <location>
        <begin position="218"/>
        <end position="228"/>
    </location>
</feature>
<feature type="region of interest" description="Disordered" evidence="1">
    <location>
        <begin position="326"/>
        <end position="399"/>
    </location>
</feature>
<feature type="compositionally biased region" description="Polar residues" evidence="1">
    <location>
        <begin position="450"/>
        <end position="464"/>
    </location>
</feature>
<reference evidence="3" key="1">
    <citation type="journal article" date="2023" name="Mol. Phylogenet. Evol.">
        <title>Genome-scale phylogeny and comparative genomics of the fungal order Sordariales.</title>
        <authorList>
            <person name="Hensen N."/>
            <person name="Bonometti L."/>
            <person name="Westerberg I."/>
            <person name="Brannstrom I.O."/>
            <person name="Guillou S."/>
            <person name="Cros-Aarteil S."/>
            <person name="Calhoun S."/>
            <person name="Haridas S."/>
            <person name="Kuo A."/>
            <person name="Mondo S."/>
            <person name="Pangilinan J."/>
            <person name="Riley R."/>
            <person name="LaButti K."/>
            <person name="Andreopoulos B."/>
            <person name="Lipzen A."/>
            <person name="Chen C."/>
            <person name="Yan M."/>
            <person name="Daum C."/>
            <person name="Ng V."/>
            <person name="Clum A."/>
            <person name="Steindorff A."/>
            <person name="Ohm R.A."/>
            <person name="Martin F."/>
            <person name="Silar P."/>
            <person name="Natvig D.O."/>
            <person name="Lalanne C."/>
            <person name="Gautier V."/>
            <person name="Ament-Velasquez S.L."/>
            <person name="Kruys A."/>
            <person name="Hutchinson M.I."/>
            <person name="Powell A.J."/>
            <person name="Barry K."/>
            <person name="Miller A.N."/>
            <person name="Grigoriev I.V."/>
            <person name="Debuchy R."/>
            <person name="Gladieux P."/>
            <person name="Hiltunen Thoren M."/>
            <person name="Johannesson H."/>
        </authorList>
    </citation>
    <scope>NUCLEOTIDE SEQUENCE [LARGE SCALE GENOMIC DNA]</scope>
    <source>
        <strain evidence="3">CBS 284.82</strain>
    </source>
</reference>
<evidence type="ECO:0000313" key="2">
    <source>
        <dbReference type="EMBL" id="KAK4044600.1"/>
    </source>
</evidence>
<feature type="compositionally biased region" description="Pro residues" evidence="1">
    <location>
        <begin position="483"/>
        <end position="492"/>
    </location>
</feature>
<feature type="compositionally biased region" description="Low complexity" evidence="1">
    <location>
        <begin position="384"/>
        <end position="396"/>
    </location>
</feature>
<feature type="region of interest" description="Disordered" evidence="1">
    <location>
        <begin position="415"/>
        <end position="506"/>
    </location>
</feature>
<organism evidence="2 3">
    <name type="scientific">Parachaetomium inaequale</name>
    <dbReference type="NCBI Taxonomy" id="2588326"/>
    <lineage>
        <taxon>Eukaryota</taxon>
        <taxon>Fungi</taxon>
        <taxon>Dikarya</taxon>
        <taxon>Ascomycota</taxon>
        <taxon>Pezizomycotina</taxon>
        <taxon>Sordariomycetes</taxon>
        <taxon>Sordariomycetidae</taxon>
        <taxon>Sordariales</taxon>
        <taxon>Chaetomiaceae</taxon>
        <taxon>Parachaetomium</taxon>
    </lineage>
</organism>
<feature type="compositionally biased region" description="Basic and acidic residues" evidence="1">
    <location>
        <begin position="434"/>
        <end position="443"/>
    </location>
</feature>
<evidence type="ECO:0000256" key="1">
    <source>
        <dbReference type="SAM" id="MobiDB-lite"/>
    </source>
</evidence>
<proteinExistence type="predicted"/>
<feature type="compositionally biased region" description="Polar residues" evidence="1">
    <location>
        <begin position="362"/>
        <end position="376"/>
    </location>
</feature>
<feature type="region of interest" description="Disordered" evidence="1">
    <location>
        <begin position="172"/>
        <end position="230"/>
    </location>
</feature>
<feature type="compositionally biased region" description="Basic residues" evidence="1">
    <location>
        <begin position="329"/>
        <end position="351"/>
    </location>
</feature>
<protein>
    <submittedName>
        <fullName evidence="2">Uncharacterized protein</fullName>
    </submittedName>
</protein>
<evidence type="ECO:0000313" key="3">
    <source>
        <dbReference type="Proteomes" id="UP001303115"/>
    </source>
</evidence>
<feature type="compositionally biased region" description="Basic and acidic residues" evidence="1">
    <location>
        <begin position="172"/>
        <end position="198"/>
    </location>
</feature>
<dbReference type="AlphaFoldDB" id="A0AAN6SW98"/>
<feature type="region of interest" description="Disordered" evidence="1">
    <location>
        <begin position="1"/>
        <end position="50"/>
    </location>
</feature>
<feature type="compositionally biased region" description="Polar residues" evidence="1">
    <location>
        <begin position="13"/>
        <end position="24"/>
    </location>
</feature>